<evidence type="ECO:0000256" key="1">
    <source>
        <dbReference type="SAM" id="MobiDB-lite"/>
    </source>
</evidence>
<protein>
    <submittedName>
        <fullName evidence="2">Uncharacterized protein</fullName>
    </submittedName>
</protein>
<dbReference type="AlphaFoldDB" id="A0AAD5RZS7"/>
<organism evidence="2 3">
    <name type="scientific">Zalerion maritima</name>
    <dbReference type="NCBI Taxonomy" id="339359"/>
    <lineage>
        <taxon>Eukaryota</taxon>
        <taxon>Fungi</taxon>
        <taxon>Dikarya</taxon>
        <taxon>Ascomycota</taxon>
        <taxon>Pezizomycotina</taxon>
        <taxon>Sordariomycetes</taxon>
        <taxon>Lulworthiomycetidae</taxon>
        <taxon>Lulworthiales</taxon>
        <taxon>Lulworthiaceae</taxon>
        <taxon>Zalerion</taxon>
    </lineage>
</organism>
<dbReference type="PANTHER" id="PTHR42055:SF1">
    <property type="entry name" value="YALI0E03476P"/>
    <property type="match status" value="1"/>
</dbReference>
<feature type="region of interest" description="Disordered" evidence="1">
    <location>
        <begin position="505"/>
        <end position="528"/>
    </location>
</feature>
<feature type="compositionally biased region" description="Basic and acidic residues" evidence="1">
    <location>
        <begin position="592"/>
        <end position="604"/>
    </location>
</feature>
<evidence type="ECO:0000313" key="3">
    <source>
        <dbReference type="Proteomes" id="UP001201980"/>
    </source>
</evidence>
<dbReference type="EMBL" id="JAKWBI020000007">
    <property type="protein sequence ID" value="KAJ2906930.1"/>
    <property type="molecule type" value="Genomic_DNA"/>
</dbReference>
<accession>A0AAD5RZS7</accession>
<name>A0AAD5RZS7_9PEZI</name>
<comment type="caution">
    <text evidence="2">The sequence shown here is derived from an EMBL/GenBank/DDBJ whole genome shotgun (WGS) entry which is preliminary data.</text>
</comment>
<feature type="region of interest" description="Disordered" evidence="1">
    <location>
        <begin position="575"/>
        <end position="604"/>
    </location>
</feature>
<keyword evidence="3" id="KW-1185">Reference proteome</keyword>
<reference evidence="2" key="1">
    <citation type="submission" date="2022-07" db="EMBL/GenBank/DDBJ databases">
        <title>Draft genome sequence of Zalerion maritima ATCC 34329, a (micro)plastics degrading marine fungus.</title>
        <authorList>
            <person name="Paco A."/>
            <person name="Goncalves M.F.M."/>
            <person name="Rocha-Santos T.A.P."/>
            <person name="Alves A."/>
        </authorList>
    </citation>
    <scope>NUCLEOTIDE SEQUENCE</scope>
    <source>
        <strain evidence="2">ATCC 34329</strain>
    </source>
</reference>
<proteinExistence type="predicted"/>
<sequence length="604" mass="69151">MPPRRISTLLCGVAFFAIFLTIFTVPSSIPTGTSLSSIKEHTSNFHVPASLNPWTSKLNPFKTPVHAPPRQANDTYHGSSWYSDYMGLLMPFSSSVTLDENRSLLPPYQNRIPIYCYYDSTMTKDKEKKEAESELLLTWRRAWWAQGFKPVILSEAEAVNHPYYQRLRLVSTKQYEISPEMKNDVMRWLAFENMKGGVLAHHLVFPIAPYNDPLLSYLRRGEYPRLTRWENFGDALFAGGKEDVYKAVTELIDNSNLQANNDIIKALPEDAFAVEPSHSALAFYGPEVLALYDTIAEDTGADRIRKLNRLVNGHLHVAWQNTFLEKGINVLKPKPQHTSEMVAPALQLAQWLGLCPDTPAPQSCPPNMPRCTPCDPLKPLRIVTGNQYRDGASDQYTIATVPHPLTLGLLDGMRENLDIPYIRRKMERDQWLMEAIIEGSAHKLIKFKEGIAKDEYRGRSLWLEAEKGEPNSKSTSSLALALKEQVDIDWYFGFRVPRSATDPSTLHLEDDARLNGTPPSKEDREKEGDILKRARKMGKSKGEDDRRIRDAMEAWHMQDMEAWRFARAFRAREEMERGRFEEEESRYVDGVGSEKEERDRRAWL</sequence>
<gene>
    <name evidence="2" type="ORF">MKZ38_009793</name>
</gene>
<dbReference type="Proteomes" id="UP001201980">
    <property type="component" value="Unassembled WGS sequence"/>
</dbReference>
<evidence type="ECO:0000313" key="2">
    <source>
        <dbReference type="EMBL" id="KAJ2906930.1"/>
    </source>
</evidence>
<dbReference type="PANTHER" id="PTHR42055">
    <property type="entry name" value="YALI0E03476P"/>
    <property type="match status" value="1"/>
</dbReference>